<dbReference type="Pfam" id="PF04542">
    <property type="entry name" value="Sigma70_r2"/>
    <property type="match status" value="1"/>
</dbReference>
<evidence type="ECO:0000259" key="6">
    <source>
        <dbReference type="Pfam" id="PF04542"/>
    </source>
</evidence>
<dbReference type="NCBIfam" id="TIGR02983">
    <property type="entry name" value="SigE-fam_strep"/>
    <property type="match status" value="1"/>
</dbReference>
<dbReference type="InterPro" id="IPR014284">
    <property type="entry name" value="RNA_pol_sigma-70_dom"/>
</dbReference>
<protein>
    <submittedName>
        <fullName evidence="8">SigE family RNA polymerase sigma factor</fullName>
    </submittedName>
</protein>
<keyword evidence="5" id="KW-0804">Transcription</keyword>
<organism evidence="8 9">
    <name type="scientific">Streptomyces polyrhachis</name>
    <dbReference type="NCBI Taxonomy" id="1282885"/>
    <lineage>
        <taxon>Bacteria</taxon>
        <taxon>Bacillati</taxon>
        <taxon>Actinomycetota</taxon>
        <taxon>Actinomycetes</taxon>
        <taxon>Kitasatosporales</taxon>
        <taxon>Streptomycetaceae</taxon>
        <taxon>Streptomyces</taxon>
    </lineage>
</organism>
<keyword evidence="9" id="KW-1185">Reference proteome</keyword>
<dbReference type="RefSeq" id="WP_386417961.1">
    <property type="nucleotide sequence ID" value="NZ_JBHSZO010000045.1"/>
</dbReference>
<evidence type="ECO:0000256" key="5">
    <source>
        <dbReference type="ARBA" id="ARBA00023163"/>
    </source>
</evidence>
<dbReference type="InterPro" id="IPR036388">
    <property type="entry name" value="WH-like_DNA-bd_sf"/>
</dbReference>
<keyword evidence="4" id="KW-0238">DNA-binding</keyword>
<dbReference type="CDD" id="cd06171">
    <property type="entry name" value="Sigma70_r4"/>
    <property type="match status" value="1"/>
</dbReference>
<sequence>MRAADTADFADFVTARAGVLFRTALLLTGDRDRADDLVQSTLEKVYRNWRKVSAADSPEAYARRILVNLAKDGWRGRKGELPLLEDRRVAPDPYGPLTLRDELLRALRALPYGMRAVLVLRYFEDRPDEEIAELLGVAPATVRSQAARGLQKLRAAALPATGNVIRPGFGGAA</sequence>
<evidence type="ECO:0000313" key="9">
    <source>
        <dbReference type="Proteomes" id="UP001596413"/>
    </source>
</evidence>
<dbReference type="Pfam" id="PF08281">
    <property type="entry name" value="Sigma70_r4_2"/>
    <property type="match status" value="1"/>
</dbReference>
<comment type="similarity">
    <text evidence="1">Belongs to the sigma-70 factor family. ECF subfamily.</text>
</comment>
<comment type="caution">
    <text evidence="8">The sequence shown here is derived from an EMBL/GenBank/DDBJ whole genome shotgun (WGS) entry which is preliminary data.</text>
</comment>
<dbReference type="InterPro" id="IPR013324">
    <property type="entry name" value="RNA_pol_sigma_r3/r4-like"/>
</dbReference>
<dbReference type="NCBIfam" id="TIGR02937">
    <property type="entry name" value="sigma70-ECF"/>
    <property type="match status" value="1"/>
</dbReference>
<dbReference type="EMBL" id="JBHSZO010000045">
    <property type="protein sequence ID" value="MFC7220944.1"/>
    <property type="molecule type" value="Genomic_DNA"/>
</dbReference>
<dbReference type="InterPro" id="IPR013325">
    <property type="entry name" value="RNA_pol_sigma_r2"/>
</dbReference>
<proteinExistence type="inferred from homology"/>
<keyword evidence="2" id="KW-0805">Transcription regulation</keyword>
<evidence type="ECO:0000313" key="8">
    <source>
        <dbReference type="EMBL" id="MFC7220944.1"/>
    </source>
</evidence>
<dbReference type="SUPFAM" id="SSF88659">
    <property type="entry name" value="Sigma3 and sigma4 domains of RNA polymerase sigma factors"/>
    <property type="match status" value="1"/>
</dbReference>
<name>A0ABW2GJN4_9ACTN</name>
<evidence type="ECO:0000256" key="4">
    <source>
        <dbReference type="ARBA" id="ARBA00023125"/>
    </source>
</evidence>
<feature type="domain" description="RNA polymerase sigma factor 70 region 4 type 2" evidence="7">
    <location>
        <begin position="101"/>
        <end position="153"/>
    </location>
</feature>
<reference evidence="9" key="1">
    <citation type="journal article" date="2019" name="Int. J. Syst. Evol. Microbiol.">
        <title>The Global Catalogue of Microorganisms (GCM) 10K type strain sequencing project: providing services to taxonomists for standard genome sequencing and annotation.</title>
        <authorList>
            <consortium name="The Broad Institute Genomics Platform"/>
            <consortium name="The Broad Institute Genome Sequencing Center for Infectious Disease"/>
            <person name="Wu L."/>
            <person name="Ma J."/>
        </authorList>
    </citation>
    <scope>NUCLEOTIDE SEQUENCE [LARGE SCALE GENOMIC DNA]</scope>
    <source>
        <strain evidence="9">CGMCC 1.13681</strain>
    </source>
</reference>
<dbReference type="InterPro" id="IPR007627">
    <property type="entry name" value="RNA_pol_sigma70_r2"/>
</dbReference>
<gene>
    <name evidence="8" type="ORF">ACFQLX_22715</name>
</gene>
<dbReference type="InterPro" id="IPR013249">
    <property type="entry name" value="RNA_pol_sigma70_r4_t2"/>
</dbReference>
<keyword evidence="3" id="KW-0731">Sigma factor</keyword>
<accession>A0ABW2GJN4</accession>
<dbReference type="Proteomes" id="UP001596413">
    <property type="component" value="Unassembled WGS sequence"/>
</dbReference>
<evidence type="ECO:0000256" key="3">
    <source>
        <dbReference type="ARBA" id="ARBA00023082"/>
    </source>
</evidence>
<feature type="domain" description="RNA polymerase sigma-70 region 2" evidence="6">
    <location>
        <begin position="15"/>
        <end position="78"/>
    </location>
</feature>
<dbReference type="InterPro" id="IPR014325">
    <property type="entry name" value="RNA_pol_sigma-E_actinobac"/>
</dbReference>
<evidence type="ECO:0000256" key="2">
    <source>
        <dbReference type="ARBA" id="ARBA00023015"/>
    </source>
</evidence>
<dbReference type="Gene3D" id="1.10.1740.10">
    <property type="match status" value="1"/>
</dbReference>
<evidence type="ECO:0000259" key="7">
    <source>
        <dbReference type="Pfam" id="PF08281"/>
    </source>
</evidence>
<dbReference type="SUPFAM" id="SSF88946">
    <property type="entry name" value="Sigma2 domain of RNA polymerase sigma factors"/>
    <property type="match status" value="1"/>
</dbReference>
<dbReference type="PANTHER" id="PTHR43133">
    <property type="entry name" value="RNA POLYMERASE ECF-TYPE SIGMA FACTO"/>
    <property type="match status" value="1"/>
</dbReference>
<dbReference type="PANTHER" id="PTHR43133:SF50">
    <property type="entry name" value="ECF RNA POLYMERASE SIGMA FACTOR SIGM"/>
    <property type="match status" value="1"/>
</dbReference>
<dbReference type="Gene3D" id="1.10.10.10">
    <property type="entry name" value="Winged helix-like DNA-binding domain superfamily/Winged helix DNA-binding domain"/>
    <property type="match status" value="1"/>
</dbReference>
<dbReference type="InterPro" id="IPR039425">
    <property type="entry name" value="RNA_pol_sigma-70-like"/>
</dbReference>
<evidence type="ECO:0000256" key="1">
    <source>
        <dbReference type="ARBA" id="ARBA00010641"/>
    </source>
</evidence>